<accession>A0A2N5VZF6</accession>
<feature type="region of interest" description="Disordered" evidence="1">
    <location>
        <begin position="86"/>
        <end position="140"/>
    </location>
</feature>
<organism evidence="5 6">
    <name type="scientific">Puccinia coronata f. sp. avenae</name>
    <dbReference type="NCBI Taxonomy" id="200324"/>
    <lineage>
        <taxon>Eukaryota</taxon>
        <taxon>Fungi</taxon>
        <taxon>Dikarya</taxon>
        <taxon>Basidiomycota</taxon>
        <taxon>Pucciniomycotina</taxon>
        <taxon>Pucciniomycetes</taxon>
        <taxon>Pucciniales</taxon>
        <taxon>Pucciniaceae</taxon>
        <taxon>Puccinia</taxon>
    </lineage>
</organism>
<evidence type="ECO:0000313" key="4">
    <source>
        <dbReference type="EMBL" id="PLW52321.1"/>
    </source>
</evidence>
<evidence type="ECO:0000313" key="3">
    <source>
        <dbReference type="EMBL" id="PLW19039.1"/>
    </source>
</evidence>
<feature type="region of interest" description="Disordered" evidence="1">
    <location>
        <begin position="14"/>
        <end position="48"/>
    </location>
</feature>
<reference evidence="6 7" key="1">
    <citation type="submission" date="2017-11" db="EMBL/GenBank/DDBJ databases">
        <title>De novo assembly and phasing of dikaryotic genomes from two isolates of Puccinia coronata f. sp. avenae, the causal agent of oat crown rust.</title>
        <authorList>
            <person name="Miller M.E."/>
            <person name="Zhang Y."/>
            <person name="Omidvar V."/>
            <person name="Sperschneider J."/>
            <person name="Schwessinger B."/>
            <person name="Raley C."/>
            <person name="Palmer J.M."/>
            <person name="Garnica D."/>
            <person name="Upadhyaya N."/>
            <person name="Rathjen J."/>
            <person name="Taylor J.M."/>
            <person name="Park R.F."/>
            <person name="Dodds P.N."/>
            <person name="Hirsch C.D."/>
            <person name="Kianian S.F."/>
            <person name="Figueroa M."/>
        </authorList>
    </citation>
    <scope>NUCLEOTIDE SEQUENCE [LARGE SCALE GENOMIC DNA]</scope>
    <source>
        <strain evidence="5">12NC29</strain>
        <strain evidence="2">12SD80</strain>
    </source>
</reference>
<feature type="compositionally biased region" description="Pro residues" evidence="1">
    <location>
        <begin position="24"/>
        <end position="35"/>
    </location>
</feature>
<name>A0A2N5VZF6_9BASI</name>
<dbReference type="EMBL" id="PGCJ01000820">
    <property type="protein sequence ID" value="PLW19039.1"/>
    <property type="molecule type" value="Genomic_DNA"/>
</dbReference>
<dbReference type="Proteomes" id="UP000235392">
    <property type="component" value="Unassembled WGS sequence"/>
</dbReference>
<proteinExistence type="predicted"/>
<evidence type="ECO:0000313" key="5">
    <source>
        <dbReference type="EMBL" id="PLW55360.1"/>
    </source>
</evidence>
<keyword evidence="6" id="KW-1185">Reference proteome</keyword>
<comment type="caution">
    <text evidence="5">The sequence shown here is derived from an EMBL/GenBank/DDBJ whole genome shotgun (WGS) entry which is preliminary data.</text>
</comment>
<dbReference type="EMBL" id="PGCI01000001">
    <property type="protein sequence ID" value="PLW52321.1"/>
    <property type="molecule type" value="Genomic_DNA"/>
</dbReference>
<gene>
    <name evidence="5" type="ORF">PCANC_02302</name>
    <name evidence="3" type="ORF">PCANC_09813</name>
    <name evidence="4" type="ORF">PCASD_00134</name>
    <name evidence="2" type="ORF">PCASD_21615</name>
</gene>
<evidence type="ECO:0000313" key="2">
    <source>
        <dbReference type="EMBL" id="PLW11208.1"/>
    </source>
</evidence>
<dbReference type="Proteomes" id="UP000235388">
    <property type="component" value="Unassembled WGS sequence"/>
</dbReference>
<protein>
    <submittedName>
        <fullName evidence="5">Uncharacterized protein</fullName>
    </submittedName>
</protein>
<dbReference type="AlphaFoldDB" id="A0A2N5VZF6"/>
<dbReference type="EMBL" id="PGCJ01000033">
    <property type="protein sequence ID" value="PLW55360.1"/>
    <property type="molecule type" value="Genomic_DNA"/>
</dbReference>
<evidence type="ECO:0000256" key="1">
    <source>
        <dbReference type="SAM" id="MobiDB-lite"/>
    </source>
</evidence>
<dbReference type="EMBL" id="PGCI01000932">
    <property type="protein sequence ID" value="PLW11208.1"/>
    <property type="molecule type" value="Genomic_DNA"/>
</dbReference>
<evidence type="ECO:0000313" key="6">
    <source>
        <dbReference type="Proteomes" id="UP000235388"/>
    </source>
</evidence>
<feature type="compositionally biased region" description="Basic and acidic residues" evidence="1">
    <location>
        <begin position="36"/>
        <end position="46"/>
    </location>
</feature>
<evidence type="ECO:0000313" key="7">
    <source>
        <dbReference type="Proteomes" id="UP000235392"/>
    </source>
</evidence>
<sequence>MALEPLLAQAIAIYASPRRERRPVPPPPRPSPVEPNEPRIDRDPKSKKQLFVSLRARPVYRHNSPFSQQRELVMKPQRHHRVWTLILREPDPTTLTQGRGTPPRRAVPDVRPILGRRTERDDDDNEDHEDARPTNRRRVA</sequence>